<organism evidence="3 4">
    <name type="scientific">Dioszegia hungarica</name>
    <dbReference type="NCBI Taxonomy" id="4972"/>
    <lineage>
        <taxon>Eukaryota</taxon>
        <taxon>Fungi</taxon>
        <taxon>Dikarya</taxon>
        <taxon>Basidiomycota</taxon>
        <taxon>Agaricomycotina</taxon>
        <taxon>Tremellomycetes</taxon>
        <taxon>Tremellales</taxon>
        <taxon>Bulleribasidiaceae</taxon>
        <taxon>Dioszegia</taxon>
    </lineage>
</organism>
<name>A0AA38H2X1_9TREE</name>
<evidence type="ECO:0000313" key="4">
    <source>
        <dbReference type="Proteomes" id="UP001164286"/>
    </source>
</evidence>
<feature type="non-terminal residue" evidence="3">
    <location>
        <position position="1"/>
    </location>
</feature>
<proteinExistence type="predicted"/>
<dbReference type="AlphaFoldDB" id="A0AA38H2X1"/>
<evidence type="ECO:0000256" key="1">
    <source>
        <dbReference type="SAM" id="MobiDB-lite"/>
    </source>
</evidence>
<gene>
    <name evidence="3" type="ORF">MKK02DRAFT_10900</name>
</gene>
<protein>
    <recommendedName>
        <fullName evidence="5">Mannosyltransferase</fullName>
    </recommendedName>
</protein>
<sequence length="433" mass="47684">PGILAAASLILPLLLSSPLEPFTPRALIHSHRLYPLFLTPWATQSTLCALVARLTQASTLLVIPHSRAALGWGYAYTLLLNLLRTTVGFIFSRSVGWAYPALFSHWALYEPSVGIGPPLLALMAVEMTAVPAWRYRWLVIPALTTGWCVLERAPWTYGPSTLLSMALALGYRIARPARKGCTLAPGSPNSGIEPDDEKTTSRPPSHLGGPSLAFLGLLISYFILDYRSTFRLPFPSSPTPLLDVIVLSYPRPVDIAISTHILRTTIDSYLPHLHDITLSAFTHHSFHPAFDEIQADYLAVTSHTDTDTHPGERPDQYLHLAEAFRWAYEREGRAEWVMLVEDDFPVCPGGWEVVGTVMAMLENRRTAREGDIGSGFVGTGGSGLIIHHTLLPLLSRLLRLHSTDIVPASFVRPPPDVLVQDCLLGRPGVCERD</sequence>
<evidence type="ECO:0008006" key="5">
    <source>
        <dbReference type="Google" id="ProtNLM"/>
    </source>
</evidence>
<comment type="caution">
    <text evidence="3">The sequence shown here is derived from an EMBL/GenBank/DDBJ whole genome shotgun (WGS) entry which is preliminary data.</text>
</comment>
<feature type="chain" id="PRO_5041284292" description="Mannosyltransferase" evidence="2">
    <location>
        <begin position="22"/>
        <end position="433"/>
    </location>
</feature>
<dbReference type="RefSeq" id="XP_052942877.1">
    <property type="nucleotide sequence ID" value="XM_053085505.1"/>
</dbReference>
<dbReference type="GeneID" id="77724706"/>
<feature type="non-terminal residue" evidence="3">
    <location>
        <position position="433"/>
    </location>
</feature>
<keyword evidence="4" id="KW-1185">Reference proteome</keyword>
<dbReference type="Proteomes" id="UP001164286">
    <property type="component" value="Unassembled WGS sequence"/>
</dbReference>
<evidence type="ECO:0000313" key="3">
    <source>
        <dbReference type="EMBL" id="KAI9633100.1"/>
    </source>
</evidence>
<reference evidence="3" key="1">
    <citation type="journal article" date="2022" name="G3 (Bethesda)">
        <title>High quality genome of the basidiomycete yeast Dioszegia hungarica PDD-24b-2 isolated from cloud water.</title>
        <authorList>
            <person name="Jarrige D."/>
            <person name="Haridas S."/>
            <person name="Bleykasten-Grosshans C."/>
            <person name="Joly M."/>
            <person name="Nadalig T."/>
            <person name="Sancelme M."/>
            <person name="Vuilleumier S."/>
            <person name="Grigoriev I.V."/>
            <person name="Amato P."/>
            <person name="Bringel F."/>
        </authorList>
    </citation>
    <scope>NUCLEOTIDE SEQUENCE</scope>
    <source>
        <strain evidence="3">PDD-24b-2</strain>
    </source>
</reference>
<feature type="signal peptide" evidence="2">
    <location>
        <begin position="1"/>
        <end position="21"/>
    </location>
</feature>
<keyword evidence="2" id="KW-0732">Signal</keyword>
<feature type="region of interest" description="Disordered" evidence="1">
    <location>
        <begin position="182"/>
        <end position="206"/>
    </location>
</feature>
<evidence type="ECO:0000256" key="2">
    <source>
        <dbReference type="SAM" id="SignalP"/>
    </source>
</evidence>
<dbReference type="EMBL" id="JAKWFO010000012">
    <property type="protein sequence ID" value="KAI9633100.1"/>
    <property type="molecule type" value="Genomic_DNA"/>
</dbReference>
<accession>A0AA38H2X1</accession>